<dbReference type="EnsemblMetazoa" id="XM_038216754.1">
    <property type="protein sequence ID" value="XP_038072682.1"/>
    <property type="gene ID" value="LOC119741085"/>
</dbReference>
<feature type="domain" description="C2H2-type" evidence="2">
    <location>
        <begin position="723"/>
        <end position="744"/>
    </location>
</feature>
<dbReference type="RefSeq" id="XP_038072682.1">
    <property type="nucleotide sequence ID" value="XM_038216754.1"/>
</dbReference>
<feature type="compositionally biased region" description="Polar residues" evidence="1">
    <location>
        <begin position="383"/>
        <end position="403"/>
    </location>
</feature>
<evidence type="ECO:0000259" key="2">
    <source>
        <dbReference type="PROSITE" id="PS00028"/>
    </source>
</evidence>
<feature type="compositionally biased region" description="Polar residues" evidence="1">
    <location>
        <begin position="605"/>
        <end position="617"/>
    </location>
</feature>
<feature type="region of interest" description="Disordered" evidence="1">
    <location>
        <begin position="147"/>
        <end position="211"/>
    </location>
</feature>
<feature type="compositionally biased region" description="Polar residues" evidence="1">
    <location>
        <begin position="54"/>
        <end position="72"/>
    </location>
</feature>
<evidence type="ECO:0000313" key="3">
    <source>
        <dbReference type="EnsemblMetazoa" id="XP_038072682.1"/>
    </source>
</evidence>
<feature type="compositionally biased region" description="Basic and acidic residues" evidence="1">
    <location>
        <begin position="96"/>
        <end position="112"/>
    </location>
</feature>
<protein>
    <recommendedName>
        <fullName evidence="2">C2H2-type domain-containing protein</fullName>
    </recommendedName>
</protein>
<keyword evidence="4" id="KW-1185">Reference proteome</keyword>
<dbReference type="AlphaFoldDB" id="A0A914BB68"/>
<feature type="region of interest" description="Disordered" evidence="1">
    <location>
        <begin position="54"/>
        <end position="135"/>
    </location>
</feature>
<feature type="compositionally biased region" description="Polar residues" evidence="1">
    <location>
        <begin position="169"/>
        <end position="191"/>
    </location>
</feature>
<dbReference type="GeneID" id="119741085"/>
<organism evidence="3 4">
    <name type="scientific">Patiria miniata</name>
    <name type="common">Bat star</name>
    <name type="synonym">Asterina miniata</name>
    <dbReference type="NCBI Taxonomy" id="46514"/>
    <lineage>
        <taxon>Eukaryota</taxon>
        <taxon>Metazoa</taxon>
        <taxon>Echinodermata</taxon>
        <taxon>Eleutherozoa</taxon>
        <taxon>Asterozoa</taxon>
        <taxon>Asteroidea</taxon>
        <taxon>Valvatacea</taxon>
        <taxon>Valvatida</taxon>
        <taxon>Asterinidae</taxon>
        <taxon>Patiria</taxon>
    </lineage>
</organism>
<sequence>MMKTERDIQETSCSMEPVRMLNVEIKTEPEFEVDDYYYEIENVWHNMKTMLKQDGQTTSTAEIKQEPGNTCPSDLDEDPSQPGEASCEDNQLAENQDARPVELDVHAEEHGHPHSNPSQHGEGSCDDNQPAENQDTRPVDLMVQGQAMQQQNAAATMQQQKVTVPDGDSSYQGGQESLTSDPKSDMNSMSKSIHDGSGTDPQSSCTESPVAEVNSQESCLEKLQGSHDTDTAAQTLAEGSHAKVQADWIQCPFCQMYLTGNTLMGHLYVSHDYGFIIPPPELKRPESVWAVKLNDIGRSSRQCQICKNGIADASMMQHLLQNHQALLQCPYIHTCTCSFATLSGLRWHIKSVHNDIHKYMAPDTACYFGQPAVSSTRSEDTRNMTSESQGRNQVTTDKCTSTPKEIAEHNPSVDVGITTDECSAAPKKIAEHSYASVDRRITTVECTAASKKIAEHSYASVECRITTDEYTAATKKIEHNYAFVDRGITTDECTAAPKKIAEHNYASVDRGLTTDECTAAPKVIGEHNYTSVNGGIWKRNTYHGHGSPKRKRSRSMERRDSGSSKEFKKYQTDTESGPEERASDQPSNGGADSNDLPRETCDGTLENNASWEETNQAPLGCKPQTSTVTQQQSTSSIGETKAIENAEEGNGRSQIWGIPIFWPQTACKCPDCNLIFVSQVQLMEHMFVKHYFFFIDRQCNGEDQTVAISMLPEFQEQYISLTCRDCPRIVSTKSELIVHMTRVHGYQFVCPMGSCHPQPFRSASGDHFICHLQSVHDK</sequence>
<dbReference type="PROSITE" id="PS00028">
    <property type="entry name" value="ZINC_FINGER_C2H2_1"/>
    <property type="match status" value="2"/>
</dbReference>
<name>A0A914BB68_PATMI</name>
<feature type="compositionally biased region" description="Basic and acidic residues" evidence="1">
    <location>
        <begin position="554"/>
        <end position="583"/>
    </location>
</feature>
<feature type="compositionally biased region" description="Polar residues" evidence="1">
    <location>
        <begin position="115"/>
        <end position="133"/>
    </location>
</feature>
<dbReference type="Gene3D" id="3.30.160.60">
    <property type="entry name" value="Classic Zinc Finger"/>
    <property type="match status" value="1"/>
</dbReference>
<evidence type="ECO:0000313" key="4">
    <source>
        <dbReference type="Proteomes" id="UP000887568"/>
    </source>
</evidence>
<feature type="domain" description="C2H2-type" evidence="2">
    <location>
        <begin position="667"/>
        <end position="690"/>
    </location>
</feature>
<feature type="compositionally biased region" description="Low complexity" evidence="1">
    <location>
        <begin position="624"/>
        <end position="636"/>
    </location>
</feature>
<feature type="region of interest" description="Disordered" evidence="1">
    <location>
        <begin position="377"/>
        <end position="404"/>
    </location>
</feature>
<dbReference type="Proteomes" id="UP000887568">
    <property type="component" value="Unplaced"/>
</dbReference>
<dbReference type="SMART" id="SM00355">
    <property type="entry name" value="ZnF_C2H2"/>
    <property type="match status" value="6"/>
</dbReference>
<proteinExistence type="predicted"/>
<feature type="compositionally biased region" description="Low complexity" evidence="1">
    <location>
        <begin position="147"/>
        <end position="160"/>
    </location>
</feature>
<feature type="compositionally biased region" description="Basic residues" evidence="1">
    <location>
        <begin position="540"/>
        <end position="553"/>
    </location>
</feature>
<evidence type="ECO:0000256" key="1">
    <source>
        <dbReference type="SAM" id="MobiDB-lite"/>
    </source>
</evidence>
<feature type="region of interest" description="Disordered" evidence="1">
    <location>
        <begin position="534"/>
        <end position="639"/>
    </location>
</feature>
<reference evidence="3" key="1">
    <citation type="submission" date="2022-11" db="UniProtKB">
        <authorList>
            <consortium name="EnsemblMetazoa"/>
        </authorList>
    </citation>
    <scope>IDENTIFICATION</scope>
</reference>
<feature type="compositionally biased region" description="Polar residues" evidence="1">
    <location>
        <begin position="199"/>
        <end position="211"/>
    </location>
</feature>
<dbReference type="Pfam" id="PF00096">
    <property type="entry name" value="zf-C2H2"/>
    <property type="match status" value="2"/>
</dbReference>
<dbReference type="InterPro" id="IPR013087">
    <property type="entry name" value="Znf_C2H2_type"/>
</dbReference>
<accession>A0A914BB68</accession>